<dbReference type="Proteomes" id="UP000198983">
    <property type="component" value="Chromosome I"/>
</dbReference>
<name>A0A1H1L7U1_9ACTN</name>
<feature type="transmembrane region" description="Helical" evidence="2">
    <location>
        <begin position="79"/>
        <end position="104"/>
    </location>
</feature>
<proteinExistence type="predicted"/>
<keyword evidence="2" id="KW-0812">Transmembrane</keyword>
<reference evidence="3 4" key="1">
    <citation type="submission" date="2016-10" db="EMBL/GenBank/DDBJ databases">
        <authorList>
            <person name="de Groot N.N."/>
        </authorList>
    </citation>
    <scope>NUCLEOTIDE SEQUENCE [LARGE SCALE GENOMIC DNA]</scope>
    <source>
        <strain evidence="3 4">DSM 22024</strain>
    </source>
</reference>
<gene>
    <name evidence="3" type="ORF">SAMN04489717_0167</name>
</gene>
<evidence type="ECO:0000256" key="2">
    <source>
        <dbReference type="SAM" id="Phobius"/>
    </source>
</evidence>
<dbReference type="EMBL" id="LT629732">
    <property type="protein sequence ID" value="SDR70497.1"/>
    <property type="molecule type" value="Genomic_DNA"/>
</dbReference>
<evidence type="ECO:0000313" key="4">
    <source>
        <dbReference type="Proteomes" id="UP000198983"/>
    </source>
</evidence>
<feature type="region of interest" description="Disordered" evidence="1">
    <location>
        <begin position="225"/>
        <end position="254"/>
    </location>
</feature>
<accession>A0A1H1L7U1</accession>
<keyword evidence="2" id="KW-0472">Membrane</keyword>
<sequence>MGSAMTVALVADSSGLVEGLFAFVGGLFTPVSVAVTPVGFVVALVCVALAVVCESFPLVGFAVALVGDCLPFVSDSFTFVGIAVAFVGLVVALVTELVSLVAGARTFVGFDVSKFFEPTAGVGRHVADVGLAVPFFGGVFAAFGGGGAFVPCSAAPRGGLILLGREESPSLRRSLPQPRRERARLGGSLPEGQGDPLPSGDLDRFVLPTVVGGGHVFNVARRAAELSQPRQGDTPWAGLARWARGGRDRPRDAE</sequence>
<dbReference type="AlphaFoldDB" id="A0A1H1L7U1"/>
<protein>
    <submittedName>
        <fullName evidence="3">Uncharacterized protein</fullName>
    </submittedName>
</protein>
<keyword evidence="2" id="KW-1133">Transmembrane helix</keyword>
<feature type="compositionally biased region" description="Basic and acidic residues" evidence="1">
    <location>
        <begin position="245"/>
        <end position="254"/>
    </location>
</feature>
<keyword evidence="4" id="KW-1185">Reference proteome</keyword>
<evidence type="ECO:0000256" key="1">
    <source>
        <dbReference type="SAM" id="MobiDB-lite"/>
    </source>
</evidence>
<evidence type="ECO:0000313" key="3">
    <source>
        <dbReference type="EMBL" id="SDR70497.1"/>
    </source>
</evidence>
<feature type="transmembrane region" description="Helical" evidence="2">
    <location>
        <begin position="20"/>
        <end position="49"/>
    </location>
</feature>
<feature type="region of interest" description="Disordered" evidence="1">
    <location>
        <begin position="169"/>
        <end position="200"/>
    </location>
</feature>
<organism evidence="3 4">
    <name type="scientific">Actinopolymorpha singaporensis</name>
    <dbReference type="NCBI Taxonomy" id="117157"/>
    <lineage>
        <taxon>Bacteria</taxon>
        <taxon>Bacillati</taxon>
        <taxon>Actinomycetota</taxon>
        <taxon>Actinomycetes</taxon>
        <taxon>Propionibacteriales</taxon>
        <taxon>Actinopolymorphaceae</taxon>
        <taxon>Actinopolymorpha</taxon>
    </lineage>
</organism>